<evidence type="ECO:0000313" key="8">
    <source>
        <dbReference type="EMBL" id="DBA22106.1"/>
    </source>
</evidence>
<dbReference type="Proteomes" id="UP001181693">
    <property type="component" value="Unassembled WGS sequence"/>
</dbReference>
<evidence type="ECO:0000259" key="7">
    <source>
        <dbReference type="PROSITE" id="PS50157"/>
    </source>
</evidence>
<keyword evidence="4" id="KW-0862">Zinc</keyword>
<dbReference type="PROSITE" id="PS00028">
    <property type="entry name" value="ZINC_FINGER_C2H2_1"/>
    <property type="match status" value="2"/>
</dbReference>
<keyword evidence="3 5" id="KW-0863">Zinc-finger</keyword>
<evidence type="ECO:0000256" key="5">
    <source>
        <dbReference type="PROSITE-ProRule" id="PRU00042"/>
    </source>
</evidence>
<reference evidence="8" key="1">
    <citation type="thesis" date="2020" institute="ProQuest LLC" country="789 East Eisenhower Parkway, Ann Arbor, MI, USA">
        <title>Comparative Genomics and Chromosome Evolution.</title>
        <authorList>
            <person name="Mudd A.B."/>
        </authorList>
    </citation>
    <scope>NUCLEOTIDE SEQUENCE</scope>
    <source>
        <strain evidence="8">1538</strain>
        <tissue evidence="8">Blood</tissue>
    </source>
</reference>
<evidence type="ECO:0000256" key="6">
    <source>
        <dbReference type="SAM" id="MobiDB-lite"/>
    </source>
</evidence>
<proteinExistence type="predicted"/>
<feature type="domain" description="C2H2-type" evidence="7">
    <location>
        <begin position="121"/>
        <end position="148"/>
    </location>
</feature>
<feature type="domain" description="C2H2-type" evidence="7">
    <location>
        <begin position="149"/>
        <end position="178"/>
    </location>
</feature>
<feature type="region of interest" description="Disordered" evidence="6">
    <location>
        <begin position="548"/>
        <end position="580"/>
    </location>
</feature>
<keyword evidence="9" id="KW-1185">Reference proteome</keyword>
<protein>
    <recommendedName>
        <fullName evidence="7">C2H2-type domain-containing protein</fullName>
    </recommendedName>
</protein>
<dbReference type="PANTHER" id="PTHR47166:SF1">
    <property type="entry name" value="ZINC FINGER PROTEIN 831"/>
    <property type="match status" value="1"/>
</dbReference>
<dbReference type="FunFam" id="3.30.160.60:FF:000202">
    <property type="entry name" value="Zinc finger protein 574"/>
    <property type="match status" value="1"/>
</dbReference>
<dbReference type="PANTHER" id="PTHR47166">
    <property type="entry name" value="ZINC FINGER PROTEIN 831"/>
    <property type="match status" value="1"/>
</dbReference>
<dbReference type="EMBL" id="DYDO01000006">
    <property type="protein sequence ID" value="DBA22106.1"/>
    <property type="molecule type" value="Genomic_DNA"/>
</dbReference>
<evidence type="ECO:0000256" key="4">
    <source>
        <dbReference type="ARBA" id="ARBA00022833"/>
    </source>
</evidence>
<dbReference type="PROSITE" id="PS50157">
    <property type="entry name" value="ZINC_FINGER_C2H2_2"/>
    <property type="match status" value="2"/>
</dbReference>
<keyword evidence="1" id="KW-0479">Metal-binding</keyword>
<sequence>MIQPTSTATLSGLHTVKESTVNDRTSAQAVLIKGVGVPVYQITQQEGQNVSFQLASSGSSFAIDNGGLSVVLAPQPQSILHKPPTQTLTLNIVNPLTVLSQNCPSAIPGTNPAKGKNIGKHICAHCGRDCLKPSVLEKHIRSHTGERPFPCTICGISFKTQSNLYKHRRTQTHVNNAKQSLDSDCAGCLEDQNTGQARERQCLEISKAVSNICIGKDHCEDNNSVDSETIVHENTTLPFLQTFNKEISSTSVKNNDHAVGVPDCASPIKDSMSMLNQKKSLKDPRTTTTNRHAQLQRQGETCIDKLLDCSITQRKLKKCESTDSGYLSHSDSADLQMFSSSSLHSLSECSFESEPMLNSTLDCEDKISTKKNLEEHISMLISKNRAVVDNTHLDNVRPRKTALSKQGSIDLPMPYTFKDSFHFDIKSLDVNRKKVSVCSVSSTSAPPGKNKPMFFHSVPTQISSSIDNVIMSRSNSLPFVENGRVQDRFPIRNTKAHLQGKQPLNVTFANLLLSNTATACTVDFSSSHPRGLVRQVAVDEVQTNNVSENPNYEESKECKKVEGDQLTPKSKAAQRKAGQKKVNMFSHEKWQMYGDETFKKFYQNIKSEHTKKTKQEVLDSKSEVRNETVLPTVMTKPSGSLSSLPSSDSISSGKSLFKTISVISKMTDATSPLESIQKVLDVDLESKTILRSKGGNKVPLNGKGNELKSCNPNHNSNVQAHCPQFQPLGQSNQSVANSNIIDNMVNERLFISNTQENMAYNFITSLQNNEQSPSERKKLRVAKKREKSLENPLEHSIIKETGQQNMNFSTDAEILTRESLDQINRCDPQSSCILNDNCISAVKKDLEKGAQPFSIHSLPSSAQLTSTQKEHLFSPRYLIKFQYIGPSVGVPKTLQTDPNQICDLPTVETDLFSLSKCSALKLPYQHNIDSQGKQIQKHDSVIVPLSKISLNTECVCTGAATISIHVTQNIILDSKGNAEQKFNLDNMHLSRENKVQELQVLTELETSPYKECIASEPNCKNIATQRKLESDNLNYRCASPATTSQRPSEQFDTARHEYKLASTIAKCSHDSGLGTTNVLQTGPVYSTPVKAIFPLEQGSSSSNTAQLCWHSGICNVRVTKVTFSSLNTEPKSTWCWLDKCLPLPTEQKEKSFSVYASLNYNSIKDESPVQAPISNSESVEKYQPASTEQLLASSLVLKPLKQKLIAGEKSKAQLPEDFASLKFPQKLSVSWQKSCNVITSKDETTSDQLTSEIKRVHLQQDLIDGPPQKHGRKILHRSKTIGHSLGEETVGPNPNLALLNSSLPLLVNVDHQARDLADSIKTACSPSLQDSRKSVFGGCGPSDEKACCVSDLEQRSPKFQKKVNLELMRKQTHVEYSDSSSDDEDRLYIEIERE</sequence>
<evidence type="ECO:0000313" key="9">
    <source>
        <dbReference type="Proteomes" id="UP001181693"/>
    </source>
</evidence>
<gene>
    <name evidence="8" type="ORF">GDO54_013170</name>
</gene>
<dbReference type="Gene3D" id="3.30.160.60">
    <property type="entry name" value="Classic Zinc Finger"/>
    <property type="match status" value="2"/>
</dbReference>
<name>A0AAV2ZZ35_PYXAD</name>
<dbReference type="GO" id="GO:0008270">
    <property type="term" value="F:zinc ion binding"/>
    <property type="evidence" value="ECO:0007669"/>
    <property type="project" value="UniProtKB-KW"/>
</dbReference>
<dbReference type="InterPro" id="IPR013087">
    <property type="entry name" value="Znf_C2H2_type"/>
</dbReference>
<accession>A0AAV2ZZ35</accession>
<dbReference type="InterPro" id="IPR036236">
    <property type="entry name" value="Znf_C2H2_sf"/>
</dbReference>
<keyword evidence="2" id="KW-0677">Repeat</keyword>
<dbReference type="Pfam" id="PF00096">
    <property type="entry name" value="zf-C2H2"/>
    <property type="match status" value="1"/>
</dbReference>
<dbReference type="SUPFAM" id="SSF57667">
    <property type="entry name" value="beta-beta-alpha zinc fingers"/>
    <property type="match status" value="1"/>
</dbReference>
<dbReference type="GO" id="GO:0032502">
    <property type="term" value="P:developmental process"/>
    <property type="evidence" value="ECO:0007669"/>
    <property type="project" value="UniProtKB-ARBA"/>
</dbReference>
<evidence type="ECO:0000256" key="3">
    <source>
        <dbReference type="ARBA" id="ARBA00022771"/>
    </source>
</evidence>
<dbReference type="SMART" id="SM00355">
    <property type="entry name" value="ZnF_C2H2"/>
    <property type="match status" value="2"/>
</dbReference>
<evidence type="ECO:0000256" key="2">
    <source>
        <dbReference type="ARBA" id="ARBA00022737"/>
    </source>
</evidence>
<feature type="compositionally biased region" description="Basic and acidic residues" evidence="6">
    <location>
        <begin position="553"/>
        <end position="563"/>
    </location>
</feature>
<evidence type="ECO:0000256" key="1">
    <source>
        <dbReference type="ARBA" id="ARBA00022723"/>
    </source>
</evidence>
<comment type="caution">
    <text evidence="8">The sequence shown here is derived from an EMBL/GenBank/DDBJ whole genome shotgun (WGS) entry which is preliminary data.</text>
</comment>
<organism evidence="8 9">
    <name type="scientific">Pyxicephalus adspersus</name>
    <name type="common">African bullfrog</name>
    <dbReference type="NCBI Taxonomy" id="30357"/>
    <lineage>
        <taxon>Eukaryota</taxon>
        <taxon>Metazoa</taxon>
        <taxon>Chordata</taxon>
        <taxon>Craniata</taxon>
        <taxon>Vertebrata</taxon>
        <taxon>Euteleostomi</taxon>
        <taxon>Amphibia</taxon>
        <taxon>Batrachia</taxon>
        <taxon>Anura</taxon>
        <taxon>Neobatrachia</taxon>
        <taxon>Ranoidea</taxon>
        <taxon>Pyxicephalidae</taxon>
        <taxon>Pyxicephalinae</taxon>
        <taxon>Pyxicephalus</taxon>
    </lineage>
</organism>